<accession>A0A084IMQ4</accession>
<dbReference type="PATRIC" id="fig|1304275.5.peg.1396"/>
<dbReference type="PANTHER" id="PTHR21021">
    <property type="entry name" value="GAF/PUTATIVE CYTOSKELETAL PROTEIN"/>
    <property type="match status" value="1"/>
</dbReference>
<dbReference type="AlphaFoldDB" id="A0A084IMQ4"/>
<name>A0A084IMQ4_SALHC</name>
<dbReference type="PANTHER" id="PTHR21021:SF15">
    <property type="entry name" value="FREE METHIONINE-R-SULFOXIDE REDUCTASE"/>
    <property type="match status" value="1"/>
</dbReference>
<dbReference type="SUPFAM" id="SSF55781">
    <property type="entry name" value="GAF domain-like"/>
    <property type="match status" value="1"/>
</dbReference>
<dbReference type="GO" id="GO:0005829">
    <property type="term" value="C:cytosol"/>
    <property type="evidence" value="ECO:0007669"/>
    <property type="project" value="TreeGrafter"/>
</dbReference>
<sequence length="167" mass="18193">MLAPGFYAESSMGSDLLERQLASLLYTRDWLTNAAQTVAFIRQQFADLNWAGFYLQRQDNVLILGPFQGLPACNPIPFERGVCGAAARSLQTQRVEDVHAFDGHIACDPASRSELVVPIVVEGRLWGVLDIDSPIPGRFSAADQAIIEALCARFVDACDFAGSARGF</sequence>
<evidence type="ECO:0000313" key="4">
    <source>
        <dbReference type="Proteomes" id="UP000028302"/>
    </source>
</evidence>
<dbReference type="EMBL" id="APNK01000007">
    <property type="protein sequence ID" value="KEZ77988.1"/>
    <property type="molecule type" value="Genomic_DNA"/>
</dbReference>
<dbReference type="InterPro" id="IPR029016">
    <property type="entry name" value="GAF-like_dom_sf"/>
</dbReference>
<dbReference type="InterPro" id="IPR051330">
    <property type="entry name" value="Phosphatase_reg/MetRdx"/>
</dbReference>
<protein>
    <submittedName>
        <fullName evidence="3">GAF domain-containing protein</fullName>
    </submittedName>
</protein>
<dbReference type="InterPro" id="IPR000614">
    <property type="entry name" value="FRMsr_CS"/>
</dbReference>
<feature type="domain" description="GAF" evidence="2">
    <location>
        <begin position="29"/>
        <end position="165"/>
    </location>
</feature>
<comment type="similarity">
    <text evidence="1">Belongs to the free Met sulfoxide reductase family.</text>
</comment>
<dbReference type="Proteomes" id="UP000028302">
    <property type="component" value="Unassembled WGS sequence"/>
</dbReference>
<dbReference type="InterPro" id="IPR003018">
    <property type="entry name" value="GAF"/>
</dbReference>
<dbReference type="SMART" id="SM00065">
    <property type="entry name" value="GAF"/>
    <property type="match status" value="1"/>
</dbReference>
<dbReference type="STRING" id="1304275.C41B8_06827"/>
<proteinExistence type="inferred from homology"/>
<dbReference type="PROSITE" id="PS01320">
    <property type="entry name" value="UPF0067"/>
    <property type="match status" value="1"/>
</dbReference>
<reference evidence="3 4" key="1">
    <citation type="submission" date="2013-03" db="EMBL/GenBank/DDBJ databases">
        <title>Salinisphaera hydrothermalis C41B8 Genome Sequencing.</title>
        <authorList>
            <person name="Li C."/>
            <person name="Lai Q."/>
            <person name="Shao Z."/>
        </authorList>
    </citation>
    <scope>NUCLEOTIDE SEQUENCE [LARGE SCALE GENOMIC DNA]</scope>
    <source>
        <strain evidence="3 4">C41B8</strain>
    </source>
</reference>
<evidence type="ECO:0000256" key="1">
    <source>
        <dbReference type="ARBA" id="ARBA00038454"/>
    </source>
</evidence>
<gene>
    <name evidence="3" type="ORF">C41B8_06827</name>
</gene>
<dbReference type="eggNOG" id="COG1956">
    <property type="taxonomic scope" value="Bacteria"/>
</dbReference>
<organism evidence="3 4">
    <name type="scientific">Salinisphaera hydrothermalis (strain C41B8)</name>
    <dbReference type="NCBI Taxonomy" id="1304275"/>
    <lineage>
        <taxon>Bacteria</taxon>
        <taxon>Pseudomonadati</taxon>
        <taxon>Pseudomonadota</taxon>
        <taxon>Gammaproteobacteria</taxon>
        <taxon>Salinisphaerales</taxon>
        <taxon>Salinisphaeraceae</taxon>
        <taxon>Salinisphaera</taxon>
    </lineage>
</organism>
<dbReference type="GO" id="GO:0033745">
    <property type="term" value="F:L-methionine-(R)-S-oxide reductase activity"/>
    <property type="evidence" value="ECO:0007669"/>
    <property type="project" value="TreeGrafter"/>
</dbReference>
<dbReference type="Pfam" id="PF01590">
    <property type="entry name" value="GAF"/>
    <property type="match status" value="1"/>
</dbReference>
<evidence type="ECO:0000313" key="3">
    <source>
        <dbReference type="EMBL" id="KEZ77988.1"/>
    </source>
</evidence>
<keyword evidence="4" id="KW-1185">Reference proteome</keyword>
<dbReference type="FunFam" id="3.30.450.40:FF:000008">
    <property type="entry name" value="GAF domain-containing proteins"/>
    <property type="match status" value="1"/>
</dbReference>
<evidence type="ECO:0000259" key="2">
    <source>
        <dbReference type="SMART" id="SM00065"/>
    </source>
</evidence>
<dbReference type="Gene3D" id="3.30.450.40">
    <property type="match status" value="1"/>
</dbReference>
<comment type="caution">
    <text evidence="3">The sequence shown here is derived from an EMBL/GenBank/DDBJ whole genome shotgun (WGS) entry which is preliminary data.</text>
</comment>